<accession>A0A182MK61</accession>
<evidence type="ECO:0000313" key="4">
    <source>
        <dbReference type="EnsemblMetazoa" id="ACUA020256-PA"/>
    </source>
</evidence>
<feature type="chain" id="PRO_5008128521" evidence="3">
    <location>
        <begin position="23"/>
        <end position="690"/>
    </location>
</feature>
<proteinExistence type="predicted"/>
<dbReference type="STRING" id="139723.A0A182MK61"/>
<organism evidence="4 5">
    <name type="scientific">Anopheles culicifacies</name>
    <dbReference type="NCBI Taxonomy" id="139723"/>
    <lineage>
        <taxon>Eukaryota</taxon>
        <taxon>Metazoa</taxon>
        <taxon>Ecdysozoa</taxon>
        <taxon>Arthropoda</taxon>
        <taxon>Hexapoda</taxon>
        <taxon>Insecta</taxon>
        <taxon>Pterygota</taxon>
        <taxon>Neoptera</taxon>
        <taxon>Endopterygota</taxon>
        <taxon>Diptera</taxon>
        <taxon>Nematocera</taxon>
        <taxon>Culicoidea</taxon>
        <taxon>Culicidae</taxon>
        <taxon>Anophelinae</taxon>
        <taxon>Anopheles</taxon>
        <taxon>culicifacies species complex</taxon>
    </lineage>
</organism>
<dbReference type="AlphaFoldDB" id="A0A182MK61"/>
<dbReference type="Gene3D" id="1.10.640.10">
    <property type="entry name" value="Haem peroxidase domain superfamily, animal type"/>
    <property type="match status" value="1"/>
</dbReference>
<keyword evidence="2" id="KW-0408">Iron</keyword>
<dbReference type="PANTHER" id="PTHR11475:SF134">
    <property type="entry name" value="LD42267P"/>
    <property type="match status" value="1"/>
</dbReference>
<dbReference type="GO" id="GO:0046872">
    <property type="term" value="F:metal ion binding"/>
    <property type="evidence" value="ECO:0007669"/>
    <property type="project" value="UniProtKB-KW"/>
</dbReference>
<keyword evidence="3" id="KW-0732">Signal</keyword>
<keyword evidence="5" id="KW-1185">Reference proteome</keyword>
<dbReference type="VEuPathDB" id="VectorBase:ACUA020256"/>
<keyword evidence="2" id="KW-0349">Heme</keyword>
<dbReference type="Proteomes" id="UP000075883">
    <property type="component" value="Unassembled WGS sequence"/>
</dbReference>
<dbReference type="SUPFAM" id="SSF48113">
    <property type="entry name" value="Heme-dependent peroxidases"/>
    <property type="match status" value="1"/>
</dbReference>
<name>A0A182MK61_9DIPT</name>
<feature type="signal peptide" evidence="3">
    <location>
        <begin position="1"/>
        <end position="22"/>
    </location>
</feature>
<protein>
    <submittedName>
        <fullName evidence="4">Uncharacterized protein</fullName>
    </submittedName>
</protein>
<reference evidence="5" key="1">
    <citation type="submission" date="2013-09" db="EMBL/GenBank/DDBJ databases">
        <title>The Genome Sequence of Anopheles culicifacies species A.</title>
        <authorList>
            <consortium name="The Broad Institute Genomics Platform"/>
            <person name="Neafsey D.E."/>
            <person name="Besansky N."/>
            <person name="Howell P."/>
            <person name="Walton C."/>
            <person name="Young S.K."/>
            <person name="Zeng Q."/>
            <person name="Gargeya S."/>
            <person name="Fitzgerald M."/>
            <person name="Haas B."/>
            <person name="Abouelleil A."/>
            <person name="Allen A.W."/>
            <person name="Alvarado L."/>
            <person name="Arachchi H.M."/>
            <person name="Berlin A.M."/>
            <person name="Chapman S.B."/>
            <person name="Gainer-Dewar J."/>
            <person name="Goldberg J."/>
            <person name="Griggs A."/>
            <person name="Gujja S."/>
            <person name="Hansen M."/>
            <person name="Howarth C."/>
            <person name="Imamovic A."/>
            <person name="Ireland A."/>
            <person name="Larimer J."/>
            <person name="McCowan C."/>
            <person name="Murphy C."/>
            <person name="Pearson M."/>
            <person name="Poon T.W."/>
            <person name="Priest M."/>
            <person name="Roberts A."/>
            <person name="Saif S."/>
            <person name="Shea T."/>
            <person name="Sisk P."/>
            <person name="Sykes S."/>
            <person name="Wortman J."/>
            <person name="Nusbaum C."/>
            <person name="Birren B."/>
        </authorList>
    </citation>
    <scope>NUCLEOTIDE SEQUENCE [LARGE SCALE GENOMIC DNA]</scope>
    <source>
        <strain evidence="5">A-37</strain>
    </source>
</reference>
<evidence type="ECO:0000256" key="1">
    <source>
        <dbReference type="ARBA" id="ARBA00022559"/>
    </source>
</evidence>
<dbReference type="PANTHER" id="PTHR11475">
    <property type="entry name" value="OXIDASE/PEROXIDASE"/>
    <property type="match status" value="1"/>
</dbReference>
<dbReference type="InterPro" id="IPR037120">
    <property type="entry name" value="Haem_peroxidase_sf_animal"/>
</dbReference>
<sequence>MDRVYLLAVLCGIFLVLQVVNAVSYHFNEHPVSYDAYDQQCGYQLKCCGDRSCPSLHDLGSLEKIALEKALHELLNNDVASTNPNYLMNDADFDGRFHQTKPIQPFEHLGVTRTLTTHKVLEELARKHSCCQLRNLLDGKCYSNVTLPCCKGSEQLYCDPNYPYRSYDGSCNNLQNPTWGRRGNALKHPIAPCYSDLVSKQARSKSGSSLPQNRNLISGLAQVLRERKINFVSDLNMFCVFMSEFMNSDMIGRANKRTKRATSGFRGCRADGSDRTSFVTPLSNPLLVQPDDEYNGPLGVRCLNLSPQEKANDRCEIKHVAERNLESSPFDLSSLYSEKASYDGTGRLVLEQCGATTPIVNSQPITVQFIAIAGLFGNLHNYCVDRASTCLQSPGPVEERCRAFTIGVYQKIIYEQVIPVLFGEEFFNKCDFNCEYNPNVESAVSMAYKSALGRFQHVWIPEYMQYGREGQMQSVPFNVFFHGQERFDCTSVLAGALETPIHIGNLSRASVDKFYTVDETRGTCLPCIDLASNRDAGLCPLVAYKHYIEQLFGDETSCYNTFEDLRDMFSADVVEYFAKRFEHPSDIDLLFGILDRRFVSGGFLPKLVAQATCLEFKRLKCTDRFFYTWNPHLGEGARHLIKVLDFTSLLALFTEMNEVPLNPFFVGSPRVPAGDVRAYLKTLDYLFCHL</sequence>
<keyword evidence="1" id="KW-0575">Peroxidase</keyword>
<keyword evidence="2" id="KW-0479">Metal-binding</keyword>
<evidence type="ECO:0000256" key="2">
    <source>
        <dbReference type="PIRSR" id="PIRSR619791-2"/>
    </source>
</evidence>
<dbReference type="Pfam" id="PF03098">
    <property type="entry name" value="An_peroxidase"/>
    <property type="match status" value="2"/>
</dbReference>
<dbReference type="EMBL" id="AXCM01013254">
    <property type="status" value="NOT_ANNOTATED_CDS"/>
    <property type="molecule type" value="Genomic_DNA"/>
</dbReference>
<dbReference type="GO" id="GO:0020037">
    <property type="term" value="F:heme binding"/>
    <property type="evidence" value="ECO:0007669"/>
    <property type="project" value="InterPro"/>
</dbReference>
<evidence type="ECO:0000256" key="3">
    <source>
        <dbReference type="SAM" id="SignalP"/>
    </source>
</evidence>
<feature type="binding site" description="axial binding residue" evidence="2">
    <location>
        <position position="457"/>
    </location>
    <ligand>
        <name>heme b</name>
        <dbReference type="ChEBI" id="CHEBI:60344"/>
    </ligand>
    <ligandPart>
        <name>Fe</name>
        <dbReference type="ChEBI" id="CHEBI:18248"/>
    </ligandPart>
</feature>
<dbReference type="EnsemblMetazoa" id="ACUA020256-RA">
    <property type="protein sequence ID" value="ACUA020256-PA"/>
    <property type="gene ID" value="ACUA020256"/>
</dbReference>
<dbReference type="InterPro" id="IPR019791">
    <property type="entry name" value="Haem_peroxidase_animal"/>
</dbReference>
<reference evidence="4" key="2">
    <citation type="submission" date="2020-05" db="UniProtKB">
        <authorList>
            <consortium name="EnsemblMetazoa"/>
        </authorList>
    </citation>
    <scope>IDENTIFICATION</scope>
    <source>
        <strain evidence="4">A-37</strain>
    </source>
</reference>
<evidence type="ECO:0000313" key="5">
    <source>
        <dbReference type="Proteomes" id="UP000075883"/>
    </source>
</evidence>
<dbReference type="InterPro" id="IPR010255">
    <property type="entry name" value="Haem_peroxidase_sf"/>
</dbReference>
<dbReference type="PROSITE" id="PS50292">
    <property type="entry name" value="PEROXIDASE_3"/>
    <property type="match status" value="1"/>
</dbReference>
<dbReference type="GO" id="GO:0006979">
    <property type="term" value="P:response to oxidative stress"/>
    <property type="evidence" value="ECO:0007669"/>
    <property type="project" value="InterPro"/>
</dbReference>
<keyword evidence="1" id="KW-0560">Oxidoreductase</keyword>
<dbReference type="GO" id="GO:0004601">
    <property type="term" value="F:peroxidase activity"/>
    <property type="evidence" value="ECO:0007669"/>
    <property type="project" value="UniProtKB-KW"/>
</dbReference>